<keyword evidence="6" id="KW-0411">Iron-sulfur</keyword>
<evidence type="ECO:0000256" key="3">
    <source>
        <dbReference type="ARBA" id="ARBA00022691"/>
    </source>
</evidence>
<comment type="pathway">
    <text evidence="8">Porphyrin-containing compound metabolism.</text>
</comment>
<evidence type="ECO:0000256" key="7">
    <source>
        <dbReference type="ARBA" id="ARBA00023239"/>
    </source>
</evidence>
<dbReference type="GO" id="GO:0046872">
    <property type="term" value="F:metal ion binding"/>
    <property type="evidence" value="ECO:0007669"/>
    <property type="project" value="UniProtKB-KW"/>
</dbReference>
<dbReference type="InterPro" id="IPR006638">
    <property type="entry name" value="Elp3/MiaA/NifB-like_rSAM"/>
</dbReference>
<dbReference type="InterPro" id="IPR050377">
    <property type="entry name" value="Radical_SAM_PqqE_MftC-like"/>
</dbReference>
<dbReference type="EMBL" id="WUMV01000001">
    <property type="protein sequence ID" value="MXN63941.1"/>
    <property type="molecule type" value="Genomic_DNA"/>
</dbReference>
<proteinExistence type="inferred from homology"/>
<keyword evidence="2" id="KW-0004">4Fe-4S</keyword>
<dbReference type="SFLD" id="SFLDG01386">
    <property type="entry name" value="main_SPASM_domain-containing"/>
    <property type="match status" value="1"/>
</dbReference>
<dbReference type="NCBIfam" id="TIGR04051">
    <property type="entry name" value="rSAM_NirJ"/>
    <property type="match status" value="1"/>
</dbReference>
<dbReference type="GO" id="GO:0006783">
    <property type="term" value="P:heme biosynthetic process"/>
    <property type="evidence" value="ECO:0007669"/>
    <property type="project" value="TreeGrafter"/>
</dbReference>
<dbReference type="PANTHER" id="PTHR11228">
    <property type="entry name" value="RADICAL SAM DOMAIN PROTEIN"/>
    <property type="match status" value="1"/>
</dbReference>
<dbReference type="SUPFAM" id="SSF102114">
    <property type="entry name" value="Radical SAM enzymes"/>
    <property type="match status" value="1"/>
</dbReference>
<dbReference type="Pfam" id="PF04055">
    <property type="entry name" value="Radical_SAM"/>
    <property type="match status" value="1"/>
</dbReference>
<dbReference type="Gene3D" id="3.20.20.70">
    <property type="entry name" value="Aldolase class I"/>
    <property type="match status" value="1"/>
</dbReference>
<dbReference type="SMART" id="SM00729">
    <property type="entry name" value="Elp3"/>
    <property type="match status" value="1"/>
</dbReference>
<comment type="function">
    <text evidence="10">Involved in heme d1 biosynthesis. Radical SAM enzyme that catalyzes the removal of two propionate side chains from the intermediate 12,18-didecarboxysiroheme (DDSH) and may introduce the keto functions on rings A and B, yielding the heme d1 precursor dihydro-heme d1.</text>
</comment>
<gene>
    <name evidence="13" type="primary">nirJ</name>
    <name evidence="13" type="ORF">GR183_03410</name>
</gene>
<dbReference type="InterPro" id="IPR023992">
    <property type="entry name" value="HemeD1_Synth_NirJ"/>
</dbReference>
<dbReference type="SFLD" id="SFLDS00029">
    <property type="entry name" value="Radical_SAM"/>
    <property type="match status" value="1"/>
</dbReference>
<dbReference type="SFLD" id="SFLDF00393">
    <property type="entry name" value="heme_D1_biosynthesis_(NirJ-lik"/>
    <property type="match status" value="1"/>
</dbReference>
<evidence type="ECO:0000313" key="13">
    <source>
        <dbReference type="EMBL" id="MXN63941.1"/>
    </source>
</evidence>
<dbReference type="InterPro" id="IPR007197">
    <property type="entry name" value="rSAM"/>
</dbReference>
<evidence type="ECO:0000256" key="8">
    <source>
        <dbReference type="ARBA" id="ARBA00023444"/>
    </source>
</evidence>
<evidence type="ECO:0000256" key="6">
    <source>
        <dbReference type="ARBA" id="ARBA00023014"/>
    </source>
</evidence>
<organism evidence="13 14">
    <name type="scientific">Stappia sediminis</name>
    <dbReference type="NCBI Taxonomy" id="2692190"/>
    <lineage>
        <taxon>Bacteria</taxon>
        <taxon>Pseudomonadati</taxon>
        <taxon>Pseudomonadota</taxon>
        <taxon>Alphaproteobacteria</taxon>
        <taxon>Hyphomicrobiales</taxon>
        <taxon>Stappiaceae</taxon>
        <taxon>Stappia</taxon>
    </lineage>
</organism>
<protein>
    <recommendedName>
        <fullName evidence="11">Pre-heme d1 synthase</fullName>
    </recommendedName>
</protein>
<dbReference type="InterPro" id="IPR017200">
    <property type="entry name" value="PqqE-like"/>
</dbReference>
<keyword evidence="4" id="KW-0479">Metal-binding</keyword>
<evidence type="ECO:0000256" key="4">
    <source>
        <dbReference type="ARBA" id="ARBA00022723"/>
    </source>
</evidence>
<evidence type="ECO:0000259" key="12">
    <source>
        <dbReference type="PROSITE" id="PS51918"/>
    </source>
</evidence>
<dbReference type="AlphaFoldDB" id="A0A7X3LRW3"/>
<dbReference type="InterPro" id="IPR034480">
    <property type="entry name" value="Heme_synthase-like"/>
</dbReference>
<dbReference type="InterPro" id="IPR013785">
    <property type="entry name" value="Aldolase_TIM"/>
</dbReference>
<dbReference type="SFLD" id="SFLDG01385">
    <property type="entry name" value="heme_carboxy_lyase_like"/>
    <property type="match status" value="1"/>
</dbReference>
<dbReference type="SFLD" id="SFLDG01067">
    <property type="entry name" value="SPASM/twitch_domain_containing"/>
    <property type="match status" value="1"/>
</dbReference>
<name>A0A7X3LRW3_9HYPH</name>
<dbReference type="PANTHER" id="PTHR11228:SF7">
    <property type="entry name" value="PQQA PEPTIDE CYCLASE"/>
    <property type="match status" value="1"/>
</dbReference>
<dbReference type="CDD" id="cd21123">
    <property type="entry name" value="SPASM_MftC-like"/>
    <property type="match status" value="1"/>
</dbReference>
<dbReference type="RefSeq" id="WP_160774156.1">
    <property type="nucleotide sequence ID" value="NZ_WUMV01000001.1"/>
</dbReference>
<sequence>MFRLTHYMKELVNPSQLGPHRAPPGPVVIWNLIRRCNLKCKHCYSISGNVDFPGELSTRQVFDVMDDLKAARVPVLILSGGEPLMRPDIFTVSERAKGLGFYVGLSTNGTLIDEPMAERIAAVGYDYVGISLDGIGAVHDAFRGQVGAYDLSLKAVRYLKARGVKVGLRFTMTADNAQNLDDILALADEEGVDKVYLSHLVYAGRGNKNRGSDAAHTITRRAMDRLFKAALEDVKAGRNREIVTGNNDADGVYLLRWARAMVPENADHLEKVLTRWGGNASGINIANIDNLGEVHPDSFWWHYSLGNVKKRPFGEIWADTSDPVMAKLKMRPRPLSGRCGECAFLKICGGNTRVRALQLTGDPFAEDPACYLSDSEIGLAKPASSRVELKPFKGARHEAVHRYS</sequence>
<evidence type="ECO:0000256" key="9">
    <source>
        <dbReference type="ARBA" id="ARBA00023462"/>
    </source>
</evidence>
<reference evidence="13 14" key="1">
    <citation type="submission" date="2019-12" db="EMBL/GenBank/DDBJ databases">
        <authorList>
            <person name="Li M."/>
        </authorList>
    </citation>
    <scope>NUCLEOTIDE SEQUENCE [LARGE SCALE GENOMIC DNA]</scope>
    <source>
        <strain evidence="13 14">GBMRC 2046</strain>
    </source>
</reference>
<evidence type="ECO:0000256" key="1">
    <source>
        <dbReference type="ARBA" id="ARBA00001966"/>
    </source>
</evidence>
<keyword evidence="5" id="KW-0408">Iron</keyword>
<evidence type="ECO:0000256" key="2">
    <source>
        <dbReference type="ARBA" id="ARBA00022485"/>
    </source>
</evidence>
<evidence type="ECO:0000256" key="11">
    <source>
        <dbReference type="ARBA" id="ARBA00073867"/>
    </source>
</evidence>
<dbReference type="InterPro" id="IPR058240">
    <property type="entry name" value="rSAM_sf"/>
</dbReference>
<dbReference type="InterPro" id="IPR023885">
    <property type="entry name" value="4Fe4S-binding_SPASM_dom"/>
</dbReference>
<dbReference type="PIRSF" id="PIRSF037420">
    <property type="entry name" value="PQQ_syn_pqqE"/>
    <property type="match status" value="1"/>
</dbReference>
<keyword evidence="14" id="KW-1185">Reference proteome</keyword>
<accession>A0A7X3LRW3</accession>
<keyword evidence="7" id="KW-0456">Lyase</keyword>
<feature type="domain" description="Radical SAM core" evidence="12">
    <location>
        <begin position="22"/>
        <end position="233"/>
    </location>
</feature>
<dbReference type="PROSITE" id="PS51918">
    <property type="entry name" value="RADICAL_SAM"/>
    <property type="match status" value="1"/>
</dbReference>
<comment type="similarity">
    <text evidence="9">Belongs to the radical SAM superfamily.</text>
</comment>
<evidence type="ECO:0000256" key="5">
    <source>
        <dbReference type="ARBA" id="ARBA00023004"/>
    </source>
</evidence>
<dbReference type="FunFam" id="3.20.20.70:FF:000188">
    <property type="entry name" value="Mycofactocin radical SAM maturase MftC"/>
    <property type="match status" value="1"/>
</dbReference>
<comment type="caution">
    <text evidence="13">The sequence shown here is derived from an EMBL/GenBank/DDBJ whole genome shotgun (WGS) entry which is preliminary data.</text>
</comment>
<dbReference type="GO" id="GO:0051539">
    <property type="term" value="F:4 iron, 4 sulfur cluster binding"/>
    <property type="evidence" value="ECO:0007669"/>
    <property type="project" value="UniProtKB-KW"/>
</dbReference>
<evidence type="ECO:0000313" key="14">
    <source>
        <dbReference type="Proteomes" id="UP000433101"/>
    </source>
</evidence>
<keyword evidence="3" id="KW-0949">S-adenosyl-L-methionine</keyword>
<dbReference type="NCBIfam" id="TIGR04085">
    <property type="entry name" value="rSAM_more_4Fe4S"/>
    <property type="match status" value="1"/>
</dbReference>
<dbReference type="CDD" id="cd01335">
    <property type="entry name" value="Radical_SAM"/>
    <property type="match status" value="1"/>
</dbReference>
<dbReference type="GO" id="GO:0003824">
    <property type="term" value="F:catalytic activity"/>
    <property type="evidence" value="ECO:0007669"/>
    <property type="project" value="InterPro"/>
</dbReference>
<dbReference type="Proteomes" id="UP000433101">
    <property type="component" value="Unassembled WGS sequence"/>
</dbReference>
<evidence type="ECO:0000256" key="10">
    <source>
        <dbReference type="ARBA" id="ARBA00056787"/>
    </source>
</evidence>
<comment type="cofactor">
    <cofactor evidence="1">
        <name>[4Fe-4S] cluster</name>
        <dbReference type="ChEBI" id="CHEBI:49883"/>
    </cofactor>
</comment>